<evidence type="ECO:0000313" key="11">
    <source>
        <dbReference type="Proteomes" id="UP000658225"/>
    </source>
</evidence>
<accession>A0A927R4G1</accession>
<reference evidence="10" key="1">
    <citation type="submission" date="2020-10" db="EMBL/GenBank/DDBJ databases">
        <title>Genomic Encyclopedia of Type Strains, Phase IV (KMG-IV): sequencing the most valuable type-strain genomes for metagenomic binning, comparative biology and taxonomic classification.</title>
        <authorList>
            <person name="Goeker M."/>
        </authorList>
    </citation>
    <scope>NUCLEOTIDE SEQUENCE</scope>
    <source>
        <strain evidence="10">DSM 13886</strain>
    </source>
</reference>
<evidence type="ECO:0000256" key="1">
    <source>
        <dbReference type="ARBA" id="ARBA00004236"/>
    </source>
</evidence>
<organism evidence="10 11">
    <name type="scientific">Sporosarcina limicola</name>
    <dbReference type="NCBI Taxonomy" id="34101"/>
    <lineage>
        <taxon>Bacteria</taxon>
        <taxon>Bacillati</taxon>
        <taxon>Bacillota</taxon>
        <taxon>Bacilli</taxon>
        <taxon>Bacillales</taxon>
        <taxon>Caryophanaceae</taxon>
        <taxon>Sporosarcina</taxon>
    </lineage>
</organism>
<evidence type="ECO:0000256" key="7">
    <source>
        <dbReference type="ARBA" id="ARBA00023136"/>
    </source>
</evidence>
<evidence type="ECO:0000256" key="2">
    <source>
        <dbReference type="ARBA" id="ARBA00022475"/>
    </source>
</evidence>
<dbReference type="Pfam" id="PF18967">
    <property type="entry name" value="PycTM"/>
    <property type="match status" value="1"/>
</dbReference>
<keyword evidence="11" id="KW-1185">Reference proteome</keyword>
<comment type="caution">
    <text evidence="10">The sequence shown here is derived from an EMBL/GenBank/DDBJ whole genome shotgun (WGS) entry which is preliminary data.</text>
</comment>
<evidence type="ECO:0000256" key="8">
    <source>
        <dbReference type="SAM" id="Phobius"/>
    </source>
</evidence>
<dbReference type="RefSeq" id="WP_192598608.1">
    <property type="nucleotide sequence ID" value="NZ_JADBEL010000009.1"/>
</dbReference>
<evidence type="ECO:0000313" key="10">
    <source>
        <dbReference type="EMBL" id="MBE1554853.1"/>
    </source>
</evidence>
<feature type="transmembrane region" description="Helical" evidence="8">
    <location>
        <begin position="21"/>
        <end position="39"/>
    </location>
</feature>
<feature type="transmembrane region" description="Helical" evidence="8">
    <location>
        <begin position="54"/>
        <end position="78"/>
    </location>
</feature>
<dbReference type="Proteomes" id="UP000658225">
    <property type="component" value="Unassembled WGS sequence"/>
</dbReference>
<sequence>MDTEKLLKQLDKNDHWIQNGDTKISIILTFLGVFCGYILAQEGIEELLNFREDIIYWISTVFFLLTVLFITLAIYSSLKGMRATISNRRRGLWFFGDVAKYHHSSHFSRQKQQQTNEQFNEELLIQIFNTAKIANDKFVFYNSSLKWTKFAVFSYLLFYVFKVFI</sequence>
<dbReference type="GO" id="GO:0000166">
    <property type="term" value="F:nucleotide binding"/>
    <property type="evidence" value="ECO:0007669"/>
    <property type="project" value="UniProtKB-KW"/>
</dbReference>
<keyword evidence="6" id="KW-0051">Antiviral defense</keyword>
<dbReference type="EMBL" id="JADBEL010000009">
    <property type="protein sequence ID" value="MBE1554853.1"/>
    <property type="molecule type" value="Genomic_DNA"/>
</dbReference>
<dbReference type="GO" id="GO:0051607">
    <property type="term" value="P:defense response to virus"/>
    <property type="evidence" value="ECO:0007669"/>
    <property type="project" value="UniProtKB-KW"/>
</dbReference>
<keyword evidence="5 8" id="KW-1133">Transmembrane helix</keyword>
<evidence type="ECO:0000256" key="3">
    <source>
        <dbReference type="ARBA" id="ARBA00022692"/>
    </source>
</evidence>
<keyword evidence="7 8" id="KW-0472">Membrane</keyword>
<comment type="subcellular location">
    <subcellularLocation>
        <location evidence="1">Cell membrane</location>
    </subcellularLocation>
</comment>
<protein>
    <recommendedName>
        <fullName evidence="9">Pycsar effector protein domain-containing protein</fullName>
    </recommendedName>
</protein>
<name>A0A927R4G1_9BACL</name>
<feature type="transmembrane region" description="Helical" evidence="8">
    <location>
        <begin position="147"/>
        <end position="164"/>
    </location>
</feature>
<dbReference type="AlphaFoldDB" id="A0A927R4G1"/>
<evidence type="ECO:0000256" key="4">
    <source>
        <dbReference type="ARBA" id="ARBA00022741"/>
    </source>
</evidence>
<dbReference type="InterPro" id="IPR043760">
    <property type="entry name" value="PycTM_dom"/>
</dbReference>
<gene>
    <name evidence="10" type="ORF">H4683_001931</name>
</gene>
<evidence type="ECO:0000259" key="9">
    <source>
        <dbReference type="Pfam" id="PF18967"/>
    </source>
</evidence>
<proteinExistence type="predicted"/>
<evidence type="ECO:0000256" key="5">
    <source>
        <dbReference type="ARBA" id="ARBA00022989"/>
    </source>
</evidence>
<feature type="domain" description="Pycsar effector protein" evidence="9">
    <location>
        <begin position="6"/>
        <end position="159"/>
    </location>
</feature>
<evidence type="ECO:0000256" key="6">
    <source>
        <dbReference type="ARBA" id="ARBA00023118"/>
    </source>
</evidence>
<keyword evidence="4" id="KW-0547">Nucleotide-binding</keyword>
<dbReference type="GO" id="GO:0005886">
    <property type="term" value="C:plasma membrane"/>
    <property type="evidence" value="ECO:0007669"/>
    <property type="project" value="UniProtKB-SubCell"/>
</dbReference>
<keyword evidence="3 8" id="KW-0812">Transmembrane</keyword>
<keyword evidence="2" id="KW-1003">Cell membrane</keyword>